<dbReference type="InterPro" id="IPR001672">
    <property type="entry name" value="G6P_Isomerase"/>
</dbReference>
<dbReference type="InterPro" id="IPR018189">
    <property type="entry name" value="Phosphoglucose_isomerase_CS"/>
</dbReference>
<dbReference type="GO" id="GO:0006096">
    <property type="term" value="P:glycolytic process"/>
    <property type="evidence" value="ECO:0007669"/>
    <property type="project" value="UniProtKB-UniRule"/>
</dbReference>
<keyword evidence="5 7" id="KW-0413">Isomerase</keyword>
<comment type="subcellular location">
    <subcellularLocation>
        <location evidence="7">Cytoplasm</location>
    </subcellularLocation>
</comment>
<evidence type="ECO:0000256" key="7">
    <source>
        <dbReference type="HAMAP-Rule" id="MF_00473"/>
    </source>
</evidence>
<keyword evidence="7" id="KW-0963">Cytoplasm</keyword>
<dbReference type="Gene3D" id="1.10.1390.10">
    <property type="match status" value="1"/>
</dbReference>
<evidence type="ECO:0000256" key="2">
    <source>
        <dbReference type="ARBA" id="ARBA00006604"/>
    </source>
</evidence>
<dbReference type="RefSeq" id="WP_066603395.1">
    <property type="nucleotide sequence ID" value="NZ_CP014230.1"/>
</dbReference>
<dbReference type="GO" id="GO:0048029">
    <property type="term" value="F:monosaccharide binding"/>
    <property type="evidence" value="ECO:0007669"/>
    <property type="project" value="TreeGrafter"/>
</dbReference>
<comment type="pathway">
    <text evidence="7">Carbohydrate biosynthesis; gluconeogenesis.</text>
</comment>
<feature type="active site" description="Proton donor" evidence="7">
    <location>
        <position position="348"/>
    </location>
</feature>
<keyword evidence="10" id="KW-1185">Reference proteome</keyword>
<dbReference type="NCBIfam" id="NF001211">
    <property type="entry name" value="PRK00179.1"/>
    <property type="match status" value="1"/>
</dbReference>
<evidence type="ECO:0000256" key="5">
    <source>
        <dbReference type="ARBA" id="ARBA00023235"/>
    </source>
</evidence>
<accession>A0A109W5K5</accession>
<dbReference type="GO" id="GO:0004347">
    <property type="term" value="F:glucose-6-phosphate isomerase activity"/>
    <property type="evidence" value="ECO:0007669"/>
    <property type="project" value="UniProtKB-UniRule"/>
</dbReference>
<dbReference type="EMBL" id="CP014230">
    <property type="protein sequence ID" value="AMD92266.1"/>
    <property type="molecule type" value="Genomic_DNA"/>
</dbReference>
<feature type="active site" evidence="7">
    <location>
        <position position="505"/>
    </location>
</feature>
<dbReference type="KEGG" id="doa:AXF15_03505"/>
<dbReference type="PRINTS" id="PR00662">
    <property type="entry name" value="G6PISOMERASE"/>
</dbReference>
<dbReference type="UniPathway" id="UPA00138"/>
<dbReference type="InterPro" id="IPR023096">
    <property type="entry name" value="G6P_Isomerase_C"/>
</dbReference>
<dbReference type="Proteomes" id="UP000063964">
    <property type="component" value="Chromosome"/>
</dbReference>
<dbReference type="AlphaFoldDB" id="A0A109W5K5"/>
<dbReference type="GO" id="GO:0097367">
    <property type="term" value="F:carbohydrate derivative binding"/>
    <property type="evidence" value="ECO:0007669"/>
    <property type="project" value="InterPro"/>
</dbReference>
<feature type="active site" evidence="7">
    <location>
        <position position="379"/>
    </location>
</feature>
<dbReference type="PANTHER" id="PTHR11469">
    <property type="entry name" value="GLUCOSE-6-PHOSPHATE ISOMERASE"/>
    <property type="match status" value="1"/>
</dbReference>
<dbReference type="InterPro" id="IPR035482">
    <property type="entry name" value="SIS_PGI_2"/>
</dbReference>
<dbReference type="Gene3D" id="3.40.50.10490">
    <property type="entry name" value="Glucose-6-phosphate isomerase like protein, domain 1"/>
    <property type="match status" value="2"/>
</dbReference>
<dbReference type="PANTHER" id="PTHR11469:SF1">
    <property type="entry name" value="GLUCOSE-6-PHOSPHATE ISOMERASE"/>
    <property type="match status" value="1"/>
</dbReference>
<dbReference type="GO" id="GO:0006094">
    <property type="term" value="P:gluconeogenesis"/>
    <property type="evidence" value="ECO:0007669"/>
    <property type="project" value="UniProtKB-UniRule"/>
</dbReference>
<dbReference type="FunFam" id="3.40.50.10490:FF:000004">
    <property type="entry name" value="Glucose-6-phosphate isomerase"/>
    <property type="match status" value="1"/>
</dbReference>
<dbReference type="PROSITE" id="PS00174">
    <property type="entry name" value="P_GLUCOSE_ISOMERASE_2"/>
    <property type="match status" value="1"/>
</dbReference>
<keyword evidence="4 7" id="KW-0324">Glycolysis</keyword>
<evidence type="ECO:0000256" key="1">
    <source>
        <dbReference type="ARBA" id="ARBA00004926"/>
    </source>
</evidence>
<comment type="pathway">
    <text evidence="1 7 8">Carbohydrate degradation; glycolysis; D-glyceraldehyde 3-phosphate and glycerone phosphate from D-glucose: step 2/4.</text>
</comment>
<evidence type="ECO:0000256" key="3">
    <source>
        <dbReference type="ARBA" id="ARBA00022432"/>
    </source>
</evidence>
<comment type="catalytic activity">
    <reaction evidence="6 7 8">
        <text>alpha-D-glucose 6-phosphate = beta-D-fructose 6-phosphate</text>
        <dbReference type="Rhea" id="RHEA:11816"/>
        <dbReference type="ChEBI" id="CHEBI:57634"/>
        <dbReference type="ChEBI" id="CHEBI:58225"/>
        <dbReference type="EC" id="5.3.1.9"/>
    </reaction>
</comment>
<dbReference type="InterPro" id="IPR046348">
    <property type="entry name" value="SIS_dom_sf"/>
</dbReference>
<evidence type="ECO:0000313" key="10">
    <source>
        <dbReference type="Proteomes" id="UP000063964"/>
    </source>
</evidence>
<reference evidence="10" key="1">
    <citation type="submission" date="2016-02" db="EMBL/GenBank/DDBJ databases">
        <authorList>
            <person name="Holder M.E."/>
            <person name="Ajami N.J."/>
            <person name="Petrosino J.F."/>
        </authorList>
    </citation>
    <scope>NUCLEOTIDE SEQUENCE [LARGE SCALE GENOMIC DNA]</scope>
    <source>
        <strain evidence="10">DSM 12838</strain>
    </source>
</reference>
<comment type="function">
    <text evidence="7">Catalyzes the reversible isomerization of glucose-6-phosphate to fructose-6-phosphate.</text>
</comment>
<dbReference type="HAMAP" id="MF_00473">
    <property type="entry name" value="G6P_isomerase"/>
    <property type="match status" value="1"/>
</dbReference>
<dbReference type="OrthoDB" id="140919at2"/>
<protein>
    <recommendedName>
        <fullName evidence="7">Glucose-6-phosphate isomerase</fullName>
        <shortName evidence="7">GPI</shortName>
        <ecNumber evidence="7">5.3.1.9</ecNumber>
    </recommendedName>
    <alternativeName>
        <fullName evidence="7">Phosphoglucose isomerase</fullName>
        <shortName evidence="7">PGI</shortName>
    </alternativeName>
    <alternativeName>
        <fullName evidence="7">Phosphohexose isomerase</fullName>
        <shortName evidence="7">PHI</shortName>
    </alternativeName>
</protein>
<dbReference type="CDD" id="cd05015">
    <property type="entry name" value="SIS_PGI_1"/>
    <property type="match status" value="1"/>
</dbReference>
<dbReference type="PROSITE" id="PS00765">
    <property type="entry name" value="P_GLUCOSE_ISOMERASE_1"/>
    <property type="match status" value="1"/>
</dbReference>
<proteinExistence type="inferred from homology"/>
<dbReference type="CDD" id="cd05016">
    <property type="entry name" value="SIS_PGI_2"/>
    <property type="match status" value="1"/>
</dbReference>
<evidence type="ECO:0000256" key="8">
    <source>
        <dbReference type="RuleBase" id="RU000612"/>
    </source>
</evidence>
<dbReference type="GO" id="GO:0005829">
    <property type="term" value="C:cytosol"/>
    <property type="evidence" value="ECO:0007669"/>
    <property type="project" value="TreeGrafter"/>
</dbReference>
<gene>
    <name evidence="7 9" type="primary">pgi</name>
    <name evidence="9" type="ORF">AXF15_03505</name>
</gene>
<comment type="similarity">
    <text evidence="2 7 8">Belongs to the GPI family.</text>
</comment>
<dbReference type="UniPathway" id="UPA00109">
    <property type="reaction ID" value="UER00181"/>
</dbReference>
<sequence length="543" mass="60718">MDTSAAWTALASHVAEVPPMRELFEHDPDRFERFSLRTCGILADYSKNRITGRTMDLLMDLARAAGVAEKIDAMFQGYRINITENRAVLHTALRKNADEAVLLDGKNVVEDVHRVLSRMDGFVSRVRSGAWQGFTGEPICDVVNIGIGGSDLGPKMVVEALDFYRQKNLNFHFVSNIDGTHIARVLNKVRPETTLFLVASKTFTTQETLTNAHTARDWFLANGGTRDGVPLHFAALSTNEAAVRAFGIDPANMFEFWDWVGGRYSLWSAIGLPIALSIGMDGFRELLAGARDMDEHFRTAPFERNLPVILAMLGVWYRNFHVFDSHAVLPYDQYLEFFPRYLQQADMESNGKRVARDGRDVSWDTGPILWGEPGTNGQHAFYQLLHQGTTVIPCDFLAPVHPLHEVGTHHAILLANFLAQPEALMRGRTREEAEAELSVLPPEKRSALAPHKVFPGNRPSNSLVYDRLAPRVLGSLIALYEHKIFVQGIVWDINSFDQMGVELGKQLANAILPELLEGATGRHDSSTAGLIRYCLSRRNELEE</sequence>
<organism evidence="9 10">
    <name type="scientific">Desulfomicrobium orale DSM 12838</name>
    <dbReference type="NCBI Taxonomy" id="888061"/>
    <lineage>
        <taxon>Bacteria</taxon>
        <taxon>Pseudomonadati</taxon>
        <taxon>Thermodesulfobacteriota</taxon>
        <taxon>Desulfovibrionia</taxon>
        <taxon>Desulfovibrionales</taxon>
        <taxon>Desulfomicrobiaceae</taxon>
        <taxon>Desulfomicrobium</taxon>
    </lineage>
</organism>
<dbReference type="SUPFAM" id="SSF53697">
    <property type="entry name" value="SIS domain"/>
    <property type="match status" value="1"/>
</dbReference>
<dbReference type="EC" id="5.3.1.9" evidence="7"/>
<evidence type="ECO:0000256" key="6">
    <source>
        <dbReference type="ARBA" id="ARBA00029321"/>
    </source>
</evidence>
<keyword evidence="3 7" id="KW-0312">Gluconeogenesis</keyword>
<evidence type="ECO:0000256" key="4">
    <source>
        <dbReference type="ARBA" id="ARBA00023152"/>
    </source>
</evidence>
<evidence type="ECO:0000313" key="9">
    <source>
        <dbReference type="EMBL" id="AMD92266.1"/>
    </source>
</evidence>
<dbReference type="GO" id="GO:0051156">
    <property type="term" value="P:glucose 6-phosphate metabolic process"/>
    <property type="evidence" value="ECO:0007669"/>
    <property type="project" value="TreeGrafter"/>
</dbReference>
<dbReference type="InterPro" id="IPR035476">
    <property type="entry name" value="SIS_PGI_1"/>
</dbReference>
<dbReference type="STRING" id="888061.AXF15_03505"/>
<dbReference type="PROSITE" id="PS51463">
    <property type="entry name" value="P_GLUCOSE_ISOMERASE_3"/>
    <property type="match status" value="1"/>
</dbReference>
<dbReference type="Pfam" id="PF00342">
    <property type="entry name" value="PGI"/>
    <property type="match status" value="1"/>
</dbReference>
<name>A0A109W5K5_9BACT</name>